<keyword evidence="2" id="KW-1185">Reference proteome</keyword>
<gene>
    <name evidence="1" type="ORF">A9B99_01650</name>
</gene>
<sequence>MKYKCSFEYTCVRKDDCFIDIGLLGDMQPTIINGTAVIAFVDTAWLAEHASNAIGEPVPDKCLVKQSEWRGRYQAGARFDFPQISSLAKHTVQFYQGRNRSLIAHEMGIKTIPVMMPAFCLDNIHEHISDDQGYQRFDLTEVKSKFPDITVYIKKNGALHKV</sequence>
<comment type="caution">
    <text evidence="1">The sequence shown here is derived from an EMBL/GenBank/DDBJ whole genome shotgun (WGS) entry which is preliminary data.</text>
</comment>
<dbReference type="OrthoDB" id="1006965at2"/>
<dbReference type="RefSeq" id="WP_064594022.1">
    <property type="nucleotide sequence ID" value="NZ_LYRP01000001.1"/>
</dbReference>
<proteinExistence type="predicted"/>
<accession>A0A1B7L7Z9</accession>
<dbReference type="Proteomes" id="UP000078225">
    <property type="component" value="Unassembled WGS sequence"/>
</dbReference>
<evidence type="ECO:0000313" key="2">
    <source>
        <dbReference type="Proteomes" id="UP000078225"/>
    </source>
</evidence>
<evidence type="ECO:0000313" key="1">
    <source>
        <dbReference type="EMBL" id="OAT78463.1"/>
    </source>
</evidence>
<name>A0A1B7L7Z9_9ENTR</name>
<dbReference type="STRING" id="1691903.A9B99_01650"/>
<organism evidence="1 2">
    <name type="scientific">Mangrovibacter phragmitis</name>
    <dbReference type="NCBI Taxonomy" id="1691903"/>
    <lineage>
        <taxon>Bacteria</taxon>
        <taxon>Pseudomonadati</taxon>
        <taxon>Pseudomonadota</taxon>
        <taxon>Gammaproteobacteria</taxon>
        <taxon>Enterobacterales</taxon>
        <taxon>Enterobacteriaceae</taxon>
        <taxon>Mangrovibacter</taxon>
    </lineage>
</organism>
<dbReference type="EMBL" id="LYRP01000001">
    <property type="protein sequence ID" value="OAT78463.1"/>
    <property type="molecule type" value="Genomic_DNA"/>
</dbReference>
<reference evidence="2" key="1">
    <citation type="submission" date="2016-05" db="EMBL/GenBank/DDBJ databases">
        <authorList>
            <person name="Behera P."/>
            <person name="Vaishampayan P."/>
            <person name="Singh N."/>
            <person name="Raina V."/>
            <person name="Suar M."/>
            <person name="Pattnaik A."/>
            <person name="Rastogi G."/>
        </authorList>
    </citation>
    <scope>NUCLEOTIDE SEQUENCE [LARGE SCALE GENOMIC DNA]</scope>
    <source>
        <strain evidence="2">MP23</strain>
    </source>
</reference>
<protein>
    <submittedName>
        <fullName evidence="1">Uncharacterized protein</fullName>
    </submittedName>
</protein>
<dbReference type="AlphaFoldDB" id="A0A1B7L7Z9"/>